<accession>A0A261FCI7</accession>
<keyword evidence="4" id="KW-1185">Reference proteome</keyword>
<evidence type="ECO:0000313" key="3">
    <source>
        <dbReference type="EMBL" id="OZG56859.1"/>
    </source>
</evidence>
<dbReference type="PANTHER" id="PTHR23416:SF23">
    <property type="entry name" value="ACETYLTRANSFERASE C18B11.09C-RELATED"/>
    <property type="match status" value="1"/>
</dbReference>
<reference evidence="3 4" key="1">
    <citation type="journal article" date="2017" name="BMC Genomics">
        <title>Comparative genomic and phylogenomic analyses of the Bifidobacteriaceae family.</title>
        <authorList>
            <person name="Lugli G.A."/>
            <person name="Milani C."/>
            <person name="Turroni F."/>
            <person name="Duranti S."/>
            <person name="Mancabelli L."/>
            <person name="Mangifesta M."/>
            <person name="Ferrario C."/>
            <person name="Modesto M."/>
            <person name="Mattarelli P."/>
            <person name="Jiri K."/>
            <person name="van Sinderen D."/>
            <person name="Ventura M."/>
        </authorList>
    </citation>
    <scope>NUCLEOTIDE SEQUENCE [LARGE SCALE GENOMIC DNA]</scope>
    <source>
        <strain evidence="3 4">LMG 21773</strain>
    </source>
</reference>
<protein>
    <submittedName>
        <fullName evidence="3">Acetyltransferase</fullName>
    </submittedName>
</protein>
<dbReference type="Pfam" id="PF14602">
    <property type="entry name" value="Hexapep_2"/>
    <property type="match status" value="1"/>
</dbReference>
<proteinExistence type="inferred from homology"/>
<dbReference type="InterPro" id="IPR051159">
    <property type="entry name" value="Hexapeptide_acetyltransf"/>
</dbReference>
<dbReference type="PANTHER" id="PTHR23416">
    <property type="entry name" value="SIALIC ACID SYNTHASE-RELATED"/>
    <property type="match status" value="1"/>
</dbReference>
<dbReference type="Proteomes" id="UP000228976">
    <property type="component" value="Unassembled WGS sequence"/>
</dbReference>
<dbReference type="Pfam" id="PF00132">
    <property type="entry name" value="Hexapep"/>
    <property type="match status" value="1"/>
</dbReference>
<dbReference type="InterPro" id="IPR001451">
    <property type="entry name" value="Hexapep"/>
</dbReference>
<comment type="similarity">
    <text evidence="1">Belongs to the transferase hexapeptide repeat family.</text>
</comment>
<sequence length="226" mass="24798">MVQEHRRAQGAWHDEQYVPSAHVQEMMNKYPDVVKVFGDEWLQYRKSDILPQLTWEAQATCDEINRTFFTDNEHAMKLFHQLVPEAGEGVDIRPPIRLDYGLGLKIGKRTFINMDFLIVGGGAVSIGEDCLIGPRCSIYTPNHAVPVRPRLDGWQNNSDVRIGNNVWFGGNVTVCPGVSIGDNCVIGAGAVVVKSIPANSIAVGNPAHVVGEVPADFPNGTLPVQQ</sequence>
<dbReference type="EMBL" id="MWWU01000001">
    <property type="protein sequence ID" value="OZG56859.1"/>
    <property type="molecule type" value="Genomic_DNA"/>
</dbReference>
<dbReference type="GO" id="GO:0008374">
    <property type="term" value="F:O-acyltransferase activity"/>
    <property type="evidence" value="ECO:0007669"/>
    <property type="project" value="TreeGrafter"/>
</dbReference>
<dbReference type="Gene3D" id="2.160.10.10">
    <property type="entry name" value="Hexapeptide repeat proteins"/>
    <property type="match status" value="1"/>
</dbReference>
<organism evidence="3 4">
    <name type="scientific">Aeriscardovia aeriphila</name>
    <dbReference type="NCBI Taxonomy" id="218139"/>
    <lineage>
        <taxon>Bacteria</taxon>
        <taxon>Bacillati</taxon>
        <taxon>Actinomycetota</taxon>
        <taxon>Actinomycetes</taxon>
        <taxon>Bifidobacteriales</taxon>
        <taxon>Bifidobacteriaceae</taxon>
        <taxon>Aeriscardovia</taxon>
    </lineage>
</organism>
<gene>
    <name evidence="3" type="ORF">AEAE_0168</name>
</gene>
<dbReference type="GO" id="GO:0005829">
    <property type="term" value="C:cytosol"/>
    <property type="evidence" value="ECO:0007669"/>
    <property type="project" value="TreeGrafter"/>
</dbReference>
<name>A0A261FCI7_9BIFI</name>
<evidence type="ECO:0000256" key="1">
    <source>
        <dbReference type="ARBA" id="ARBA00007274"/>
    </source>
</evidence>
<dbReference type="SUPFAM" id="SSF51161">
    <property type="entry name" value="Trimeric LpxA-like enzymes"/>
    <property type="match status" value="1"/>
</dbReference>
<dbReference type="CDD" id="cd03357">
    <property type="entry name" value="LbH_MAT_GAT"/>
    <property type="match status" value="1"/>
</dbReference>
<keyword evidence="2 3" id="KW-0808">Transferase</keyword>
<evidence type="ECO:0000256" key="2">
    <source>
        <dbReference type="ARBA" id="ARBA00022679"/>
    </source>
</evidence>
<dbReference type="AlphaFoldDB" id="A0A261FCI7"/>
<evidence type="ECO:0000313" key="4">
    <source>
        <dbReference type="Proteomes" id="UP000228976"/>
    </source>
</evidence>
<dbReference type="InterPro" id="IPR011004">
    <property type="entry name" value="Trimer_LpxA-like_sf"/>
</dbReference>
<comment type="caution">
    <text evidence="3">The sequence shown here is derived from an EMBL/GenBank/DDBJ whole genome shotgun (WGS) entry which is preliminary data.</text>
</comment>